<evidence type="ECO:0000256" key="1">
    <source>
        <dbReference type="SAM" id="MobiDB-lite"/>
    </source>
</evidence>
<dbReference type="Pfam" id="PF00169">
    <property type="entry name" value="PH"/>
    <property type="match status" value="1"/>
</dbReference>
<evidence type="ECO:0000313" key="4">
    <source>
        <dbReference type="EMBL" id="OCH85607.1"/>
    </source>
</evidence>
<dbReference type="Gene3D" id="3.90.810.10">
    <property type="entry name" value="CRIB domain"/>
    <property type="match status" value="1"/>
</dbReference>
<evidence type="ECO:0000259" key="3">
    <source>
        <dbReference type="PROSITE" id="PS50108"/>
    </source>
</evidence>
<dbReference type="InterPro" id="IPR036936">
    <property type="entry name" value="CRIB_dom_sf"/>
</dbReference>
<name>A0A8E2AP84_9APHY</name>
<dbReference type="EMBL" id="KV722574">
    <property type="protein sequence ID" value="OCH85607.1"/>
    <property type="molecule type" value="Genomic_DNA"/>
</dbReference>
<reference evidence="4 5" key="1">
    <citation type="submission" date="2016-07" db="EMBL/GenBank/DDBJ databases">
        <title>Draft genome of the white-rot fungus Obba rivulosa 3A-2.</title>
        <authorList>
            <consortium name="DOE Joint Genome Institute"/>
            <person name="Miettinen O."/>
            <person name="Riley R."/>
            <person name="Acob R."/>
            <person name="Barry K."/>
            <person name="Cullen D."/>
            <person name="De Vries R."/>
            <person name="Hainaut M."/>
            <person name="Hatakka A."/>
            <person name="Henrissat B."/>
            <person name="Hilden K."/>
            <person name="Kuo R."/>
            <person name="Labutti K."/>
            <person name="Lipzen A."/>
            <person name="Makela M.R."/>
            <person name="Sandor L."/>
            <person name="Spatafora J.W."/>
            <person name="Grigoriev I.V."/>
            <person name="Hibbett D.S."/>
        </authorList>
    </citation>
    <scope>NUCLEOTIDE SEQUENCE [LARGE SCALE GENOMIC DNA]</scope>
    <source>
        <strain evidence="4 5">3A-2</strain>
    </source>
</reference>
<dbReference type="SUPFAM" id="SSF50729">
    <property type="entry name" value="PH domain-like"/>
    <property type="match status" value="1"/>
</dbReference>
<feature type="region of interest" description="Disordered" evidence="1">
    <location>
        <begin position="41"/>
        <end position="72"/>
    </location>
</feature>
<dbReference type="SMART" id="SM00233">
    <property type="entry name" value="PH"/>
    <property type="match status" value="1"/>
</dbReference>
<keyword evidence="5" id="KW-1185">Reference proteome</keyword>
<sequence length="247" mass="27510">MPYYQMTARSLTPTRPAPAALVRKGSDVQSALSSSGCASSFSISTSSSSGSSFATSYSGTGGSPNRKSDTPSGVDIVRSGIVALKKDGLFSWLWRPKWLILTEQTLSIYKNENSPQHQAVIKLSDIVNIERTDLKPYCLLLETNDKRMYFSLKNDEELYGWQDDIYSRSPLVGVSNPTSFVHKVHVSYDPVSGVYLGLPEAWIKPLTNSHIRPPREDYAKDLQAVLDLLEFYTDHEMEDDESSFIVP</sequence>
<dbReference type="Proteomes" id="UP000250043">
    <property type="component" value="Unassembled WGS sequence"/>
</dbReference>
<dbReference type="OrthoDB" id="2757439at2759"/>
<dbReference type="CDD" id="cd13279">
    <property type="entry name" value="PH_Cla4_Ste20"/>
    <property type="match status" value="1"/>
</dbReference>
<accession>A0A8E2AP84</accession>
<dbReference type="SMART" id="SM00285">
    <property type="entry name" value="PBD"/>
    <property type="match status" value="1"/>
</dbReference>
<protein>
    <recommendedName>
        <fullName evidence="6">Non-specific serine/threonine protein kinase</fullName>
    </recommendedName>
</protein>
<feature type="compositionally biased region" description="Low complexity" evidence="1">
    <location>
        <begin position="41"/>
        <end position="58"/>
    </location>
</feature>
<dbReference type="InterPro" id="IPR011993">
    <property type="entry name" value="PH-like_dom_sf"/>
</dbReference>
<dbReference type="InterPro" id="IPR001849">
    <property type="entry name" value="PH_domain"/>
</dbReference>
<dbReference type="InterPro" id="IPR000095">
    <property type="entry name" value="CRIB_dom"/>
</dbReference>
<gene>
    <name evidence="4" type="ORF">OBBRIDRAFT_296905</name>
</gene>
<dbReference type="Pfam" id="PF00786">
    <property type="entry name" value="PBD"/>
    <property type="match status" value="1"/>
</dbReference>
<evidence type="ECO:0000313" key="5">
    <source>
        <dbReference type="Proteomes" id="UP000250043"/>
    </source>
</evidence>
<organism evidence="4 5">
    <name type="scientific">Obba rivulosa</name>
    <dbReference type="NCBI Taxonomy" id="1052685"/>
    <lineage>
        <taxon>Eukaryota</taxon>
        <taxon>Fungi</taxon>
        <taxon>Dikarya</taxon>
        <taxon>Basidiomycota</taxon>
        <taxon>Agaricomycotina</taxon>
        <taxon>Agaricomycetes</taxon>
        <taxon>Polyporales</taxon>
        <taxon>Gelatoporiaceae</taxon>
        <taxon>Obba</taxon>
    </lineage>
</organism>
<evidence type="ECO:0000259" key="2">
    <source>
        <dbReference type="PROSITE" id="PS50003"/>
    </source>
</evidence>
<feature type="domain" description="CRIB" evidence="3">
    <location>
        <begin position="174"/>
        <end position="187"/>
    </location>
</feature>
<dbReference type="PROSITE" id="PS50003">
    <property type="entry name" value="PH_DOMAIN"/>
    <property type="match status" value="1"/>
</dbReference>
<proteinExistence type="predicted"/>
<dbReference type="PROSITE" id="PS50108">
    <property type="entry name" value="CRIB"/>
    <property type="match status" value="1"/>
</dbReference>
<evidence type="ECO:0008006" key="6">
    <source>
        <dbReference type="Google" id="ProtNLM"/>
    </source>
</evidence>
<dbReference type="AlphaFoldDB" id="A0A8E2AP84"/>
<dbReference type="Gene3D" id="2.30.29.30">
    <property type="entry name" value="Pleckstrin-homology domain (PH domain)/Phosphotyrosine-binding domain (PTB)"/>
    <property type="match status" value="1"/>
</dbReference>
<feature type="domain" description="PH" evidence="2">
    <location>
        <begin position="75"/>
        <end position="170"/>
    </location>
</feature>